<reference evidence="1" key="1">
    <citation type="journal article" date="2022" name="bioRxiv">
        <title>Population genetic analysis of Ophidiomyces ophidiicola, the causative agent of snake fungal disease, indicates recent introductions to the USA.</title>
        <authorList>
            <person name="Ladner J.T."/>
            <person name="Palmer J.M."/>
            <person name="Ettinger C.L."/>
            <person name="Stajich J.E."/>
            <person name="Farrell T.M."/>
            <person name="Glorioso B.M."/>
            <person name="Lawson B."/>
            <person name="Price S.J."/>
            <person name="Stengle A.G."/>
            <person name="Grear D.A."/>
            <person name="Lorch J.M."/>
        </authorList>
    </citation>
    <scope>NUCLEOTIDE SEQUENCE</scope>
    <source>
        <strain evidence="1">NWHC 24266-5</strain>
    </source>
</reference>
<proteinExistence type="predicted"/>
<evidence type="ECO:0000313" key="1">
    <source>
        <dbReference type="EMBL" id="KAI2392110.1"/>
    </source>
</evidence>
<sequence>MAGNDSIITKLDELLSQLITDWNIYTTCLATLLITYIIFIAFCSKEPDAHPFLVSRQATEAPVRQPGESAILRALDVPHGYPLKAGLGVKDPGAPVWSHGRNGDLRDIWRSAVKGSLNKDGTPSGKRGKIFTVLGKSIKEHDLDSVSKEINVIGKYIRASNARNVAICLCDSVELLSTIFAGSFYGINIILIPHNLPADKLAIYLQQSKAEFLVAEAGAVDIDVLYKACKSLENVILVTKAGNQHLDWNQAPNEFNNTLRVAVWKDLVKQHESIGSELPSSDFITTMPSISTLWTTPTGFGVFVEYTTANLISAVATLGSSFPRNERLTDADLLLTIDSLSHTYSLCLTLAALYANSSIALNSVAGEVVDLALATAGVSPTILVASSHTISDYHAQRMGPTMGPVANLGRYFKTRILDSGVMTTRDWLWQLSSTAPTAELSLNRLRMLFISHRADGDKNNQLTSDQLTDLRIFTGARVVYALTAQNIAGAVCQTLAYDYRRHSGYSHFGPPVNSVELKLIGYKEQGNSERATEGEIHVSGPAVAGGQHSTGIQAQIRSDNTLALLA</sequence>
<comment type="caution">
    <text evidence="1">The sequence shown here is derived from an EMBL/GenBank/DDBJ whole genome shotgun (WGS) entry which is preliminary data.</text>
</comment>
<organism evidence="1">
    <name type="scientific">Ophidiomyces ophidiicola</name>
    <dbReference type="NCBI Taxonomy" id="1387563"/>
    <lineage>
        <taxon>Eukaryota</taxon>
        <taxon>Fungi</taxon>
        <taxon>Dikarya</taxon>
        <taxon>Ascomycota</taxon>
        <taxon>Pezizomycotina</taxon>
        <taxon>Eurotiomycetes</taxon>
        <taxon>Eurotiomycetidae</taxon>
        <taxon>Onygenales</taxon>
        <taxon>Onygenaceae</taxon>
        <taxon>Ophidiomyces</taxon>
    </lineage>
</organism>
<name>A0ACB8V3I7_9EURO</name>
<gene>
    <name evidence="1" type="ORF">LOY88_000766</name>
</gene>
<accession>A0ACB8V3I7</accession>
<protein>
    <submittedName>
        <fullName evidence="1">Uncharacterized protein</fullName>
    </submittedName>
</protein>
<dbReference type="EMBL" id="JALBCA010000008">
    <property type="protein sequence ID" value="KAI2392110.1"/>
    <property type="molecule type" value="Genomic_DNA"/>
</dbReference>